<reference evidence="5" key="1">
    <citation type="submission" date="2025-08" db="UniProtKB">
        <authorList>
            <consortium name="Ensembl"/>
        </authorList>
    </citation>
    <scope>IDENTIFICATION</scope>
</reference>
<dbReference type="AlphaFoldDB" id="A0A8C2J4R6"/>
<feature type="compositionally biased region" description="Pro residues" evidence="4">
    <location>
        <begin position="108"/>
        <end position="120"/>
    </location>
</feature>
<name>A0A8C2J4R6_CYPCA</name>
<proteinExistence type="predicted"/>
<evidence type="ECO:0000256" key="1">
    <source>
        <dbReference type="ARBA" id="ARBA00004123"/>
    </source>
</evidence>
<dbReference type="GO" id="GO:0045944">
    <property type="term" value="P:positive regulation of transcription by RNA polymerase II"/>
    <property type="evidence" value="ECO:0007669"/>
    <property type="project" value="TreeGrafter"/>
</dbReference>
<keyword evidence="3" id="KW-0539">Nucleus</keyword>
<dbReference type="Proteomes" id="UP000694701">
    <property type="component" value="Unplaced"/>
</dbReference>
<feature type="region of interest" description="Disordered" evidence="4">
    <location>
        <begin position="313"/>
        <end position="365"/>
    </location>
</feature>
<evidence type="ECO:0000256" key="3">
    <source>
        <dbReference type="ARBA" id="ARBA00023242"/>
    </source>
</evidence>
<dbReference type="InterPro" id="IPR006594">
    <property type="entry name" value="LisH"/>
</dbReference>
<dbReference type="PRINTS" id="PR01743">
    <property type="entry name" value="SSDNABINDING"/>
</dbReference>
<dbReference type="PANTHER" id="PTHR12610:SF30">
    <property type="entry name" value="SINGLE-STRANDED DNA-BINDING PROTEIN 4"/>
    <property type="match status" value="1"/>
</dbReference>
<accession>A0A8C2J4R6</accession>
<evidence type="ECO:0000313" key="5">
    <source>
        <dbReference type="Ensembl" id="ENSCCRP00020090056.1"/>
    </source>
</evidence>
<organism evidence="5 6">
    <name type="scientific">Cyprinus carpio</name>
    <name type="common">Common carp</name>
    <dbReference type="NCBI Taxonomy" id="7962"/>
    <lineage>
        <taxon>Eukaryota</taxon>
        <taxon>Metazoa</taxon>
        <taxon>Chordata</taxon>
        <taxon>Craniata</taxon>
        <taxon>Vertebrata</taxon>
        <taxon>Euteleostomi</taxon>
        <taxon>Actinopterygii</taxon>
        <taxon>Neopterygii</taxon>
        <taxon>Teleostei</taxon>
        <taxon>Ostariophysi</taxon>
        <taxon>Cypriniformes</taxon>
        <taxon>Cyprinidae</taxon>
        <taxon>Cyprininae</taxon>
        <taxon>Cyprinus</taxon>
    </lineage>
</organism>
<dbReference type="PANTHER" id="PTHR12610">
    <property type="entry name" value="SINGLE STRANDED DNA BINDING PROTEIN"/>
    <property type="match status" value="1"/>
</dbReference>
<feature type="compositionally biased region" description="Low complexity" evidence="4">
    <location>
        <begin position="325"/>
        <end position="334"/>
    </location>
</feature>
<dbReference type="Pfam" id="PF04503">
    <property type="entry name" value="SSDP"/>
    <property type="match status" value="1"/>
</dbReference>
<comment type="subcellular location">
    <subcellularLocation>
        <location evidence="1">Nucleus</location>
    </subcellularLocation>
</comment>
<sequence>MDTENDKNTRTAMVPSDCRDNSTLYVYEYLLHVGAQKSAQTFLSEIRWEKNITLGEPPGFLHSWWCEAKAFHDYSAAAAPSPVMGNMPPNDGMPGGPMPPGFFQGPPGSQPSPHAQPPPHNASNPMMGPHGQPFMSPRYPGGPRPSLRMPNQPPVGVPGSQPLLPNSLDPTRPQGHPNMGGPLRMNPPRGMRGMGPQNYGGMRPPPNSLGGPGMPGMNMGPGGRGPWPNPNANSVLILVSYFGEVVLVLETNLKSFLLSSVLDSTNSSENIYTMMNPIGPGGNRPSFPMGPGPDGPMGGMGGMEPHHINGSLGSGDMDGLPKNSPNNMAGMNNPPGTPRDDGEMGGNFLNPFQSESYSPNMTMSV</sequence>
<dbReference type="GO" id="GO:0005634">
    <property type="term" value="C:nucleus"/>
    <property type="evidence" value="ECO:0007669"/>
    <property type="project" value="UniProtKB-SubCell"/>
</dbReference>
<dbReference type="InterPro" id="IPR008116">
    <property type="entry name" value="SSDP_DNA-bd"/>
</dbReference>
<protein>
    <submittedName>
        <fullName evidence="5">Zgc:110158</fullName>
    </submittedName>
</protein>
<evidence type="ECO:0000256" key="4">
    <source>
        <dbReference type="SAM" id="MobiDB-lite"/>
    </source>
</evidence>
<dbReference type="Ensembl" id="ENSCCRT00020098442.1">
    <property type="protein sequence ID" value="ENSCCRP00020090056.1"/>
    <property type="gene ID" value="ENSCCRG00020041296.1"/>
</dbReference>
<evidence type="ECO:0000256" key="2">
    <source>
        <dbReference type="ARBA" id="ARBA00023125"/>
    </source>
</evidence>
<dbReference type="PROSITE" id="PS50896">
    <property type="entry name" value="LISH"/>
    <property type="match status" value="1"/>
</dbReference>
<feature type="region of interest" description="Disordered" evidence="4">
    <location>
        <begin position="85"/>
        <end position="188"/>
    </location>
</feature>
<feature type="compositionally biased region" description="Polar residues" evidence="4">
    <location>
        <begin position="350"/>
        <end position="365"/>
    </location>
</feature>
<keyword evidence="2" id="KW-0238">DNA-binding</keyword>
<evidence type="ECO:0000313" key="6">
    <source>
        <dbReference type="Proteomes" id="UP000694701"/>
    </source>
</evidence>
<dbReference type="GO" id="GO:0003697">
    <property type="term" value="F:single-stranded DNA binding"/>
    <property type="evidence" value="ECO:0007669"/>
    <property type="project" value="InterPro"/>
</dbReference>